<sequence>MSADPLIDPGEVLSGGPPPDGIPAIDDPRFQPADEVDWLTANEPILSLTVGGETRGYPIQVMTWHEIVNDTVGGVPVAVTYCLLCNSGVAFGREAAGRVLSFGTSGMLYADNLVMYDRQTESLWPQLTGLASIGFLAGTQLTAIPIGAVGWEDFRAAHPEALVLTRDTGYSRPYGDNPYDGYDQPGTSPIFPLPEPTDDRLTAKTRVVGIDLGGERVALTRDRLAEDGVTHLTVGGRDLVAFQAPGQASALDMPRIADGAEIGSVAVYDAELDGEVLRFAKQGGTFVDAGTGSRRDILGNAIEGPGLGQSLTPVRFLDTFWFAWVAFHPDTELQR</sequence>
<name>A0A917UWF8_9MICO</name>
<comment type="caution">
    <text evidence="2">The sequence shown here is derived from an EMBL/GenBank/DDBJ whole genome shotgun (WGS) entry which is preliminary data.</text>
</comment>
<evidence type="ECO:0000256" key="1">
    <source>
        <dbReference type="SAM" id="MobiDB-lite"/>
    </source>
</evidence>
<dbReference type="Pfam" id="PF11376">
    <property type="entry name" value="DUF3179"/>
    <property type="match status" value="1"/>
</dbReference>
<dbReference type="RefSeq" id="WP_229662405.1">
    <property type="nucleotide sequence ID" value="NZ_BAABFW010000014.1"/>
</dbReference>
<gene>
    <name evidence="2" type="ORF">GCM10011372_30380</name>
</gene>
<dbReference type="Proteomes" id="UP000636956">
    <property type="component" value="Unassembled WGS sequence"/>
</dbReference>
<dbReference type="EMBL" id="BMMD01000020">
    <property type="protein sequence ID" value="GGJ89790.1"/>
    <property type="molecule type" value="Genomic_DNA"/>
</dbReference>
<proteinExistence type="predicted"/>
<protein>
    <recommendedName>
        <fullName evidence="4">DUF3179 domain-containing protein</fullName>
    </recommendedName>
</protein>
<evidence type="ECO:0008006" key="4">
    <source>
        <dbReference type="Google" id="ProtNLM"/>
    </source>
</evidence>
<organism evidence="2 3">
    <name type="scientific">Agromyces bauzanensis</name>
    <dbReference type="NCBI Taxonomy" id="1308924"/>
    <lineage>
        <taxon>Bacteria</taxon>
        <taxon>Bacillati</taxon>
        <taxon>Actinomycetota</taxon>
        <taxon>Actinomycetes</taxon>
        <taxon>Micrococcales</taxon>
        <taxon>Microbacteriaceae</taxon>
        <taxon>Agromyces</taxon>
    </lineage>
</organism>
<accession>A0A917UWF8</accession>
<reference evidence="2" key="1">
    <citation type="journal article" date="2014" name="Int. J. Syst. Evol. Microbiol.">
        <title>Complete genome sequence of Corynebacterium casei LMG S-19264T (=DSM 44701T), isolated from a smear-ripened cheese.</title>
        <authorList>
            <consortium name="US DOE Joint Genome Institute (JGI-PGF)"/>
            <person name="Walter F."/>
            <person name="Albersmeier A."/>
            <person name="Kalinowski J."/>
            <person name="Ruckert C."/>
        </authorList>
    </citation>
    <scope>NUCLEOTIDE SEQUENCE</scope>
    <source>
        <strain evidence="2">CGMCC 1.8984</strain>
    </source>
</reference>
<reference evidence="2" key="2">
    <citation type="submission" date="2020-09" db="EMBL/GenBank/DDBJ databases">
        <authorList>
            <person name="Sun Q."/>
            <person name="Zhou Y."/>
        </authorList>
    </citation>
    <scope>NUCLEOTIDE SEQUENCE</scope>
    <source>
        <strain evidence="2">CGMCC 1.8984</strain>
    </source>
</reference>
<evidence type="ECO:0000313" key="2">
    <source>
        <dbReference type="EMBL" id="GGJ89790.1"/>
    </source>
</evidence>
<dbReference type="AlphaFoldDB" id="A0A917UWF8"/>
<feature type="region of interest" description="Disordered" evidence="1">
    <location>
        <begin position="1"/>
        <end position="25"/>
    </location>
</feature>
<keyword evidence="3" id="KW-1185">Reference proteome</keyword>
<dbReference type="InterPro" id="IPR021516">
    <property type="entry name" value="DUF3179"/>
</dbReference>
<evidence type="ECO:0000313" key="3">
    <source>
        <dbReference type="Proteomes" id="UP000636956"/>
    </source>
</evidence>